<gene>
    <name evidence="1" type="ORF">DERYTH_LOCUS2936</name>
</gene>
<comment type="caution">
    <text evidence="1">The sequence shown here is derived from an EMBL/GenBank/DDBJ whole genome shotgun (WGS) entry which is preliminary data.</text>
</comment>
<sequence length="199" mass="23600">MNIPSGKYYVQEFFYETQRIIHIHQENRPSLSFPKWNELATVPPKAQYKEKRDIVINDNTPFTYMKRESHKISQKFPKIYQLRWNSWLCDNSLTVRAIINAVQYISGHYEVQEFFYKPGSQDYFDILVTAKATIQDPYALKACEYKLTYFENFEVKLNVGVKELLKFTFEDKSKLSAWISAVFYWAKPGSESLRLFINA</sequence>
<keyword evidence="2" id="KW-1185">Reference proteome</keyword>
<evidence type="ECO:0000313" key="2">
    <source>
        <dbReference type="Proteomes" id="UP000789405"/>
    </source>
</evidence>
<dbReference type="Proteomes" id="UP000789405">
    <property type="component" value="Unassembled WGS sequence"/>
</dbReference>
<protein>
    <submittedName>
        <fullName evidence="1">20042_t:CDS:1</fullName>
    </submittedName>
</protein>
<name>A0A9N8ZNQ8_9GLOM</name>
<reference evidence="1" key="1">
    <citation type="submission" date="2021-06" db="EMBL/GenBank/DDBJ databases">
        <authorList>
            <person name="Kallberg Y."/>
            <person name="Tangrot J."/>
            <person name="Rosling A."/>
        </authorList>
    </citation>
    <scope>NUCLEOTIDE SEQUENCE</scope>
    <source>
        <strain evidence="1">MA453B</strain>
    </source>
</reference>
<evidence type="ECO:0000313" key="1">
    <source>
        <dbReference type="EMBL" id="CAG8501727.1"/>
    </source>
</evidence>
<dbReference type="AlphaFoldDB" id="A0A9N8ZNQ8"/>
<proteinExistence type="predicted"/>
<organism evidence="1 2">
    <name type="scientific">Dentiscutata erythropus</name>
    <dbReference type="NCBI Taxonomy" id="1348616"/>
    <lineage>
        <taxon>Eukaryota</taxon>
        <taxon>Fungi</taxon>
        <taxon>Fungi incertae sedis</taxon>
        <taxon>Mucoromycota</taxon>
        <taxon>Glomeromycotina</taxon>
        <taxon>Glomeromycetes</taxon>
        <taxon>Diversisporales</taxon>
        <taxon>Gigasporaceae</taxon>
        <taxon>Dentiscutata</taxon>
    </lineage>
</organism>
<accession>A0A9N8ZNQ8</accession>
<dbReference type="EMBL" id="CAJVPY010000977">
    <property type="protein sequence ID" value="CAG8501727.1"/>
    <property type="molecule type" value="Genomic_DNA"/>
</dbReference>